<reference evidence="3 4" key="1">
    <citation type="submission" date="2022-09" db="EMBL/GenBank/DDBJ databases">
        <title>Genome sequencing of Flavivirga sp. MEBiC05379.</title>
        <authorList>
            <person name="Oh H.-M."/>
            <person name="Kwon K.K."/>
            <person name="Park M.J."/>
            <person name="Yang S.-H."/>
        </authorList>
    </citation>
    <scope>NUCLEOTIDE SEQUENCE [LARGE SCALE GENOMIC DNA]</scope>
    <source>
        <strain evidence="3 4">MEBiC05379</strain>
    </source>
</reference>
<keyword evidence="3" id="KW-0378">Hydrolase</keyword>
<evidence type="ECO:0000259" key="2">
    <source>
        <dbReference type="Pfam" id="PF03372"/>
    </source>
</evidence>
<dbReference type="GO" id="GO:0004519">
    <property type="term" value="F:endonuclease activity"/>
    <property type="evidence" value="ECO:0007669"/>
    <property type="project" value="UniProtKB-KW"/>
</dbReference>
<accession>A0ABU7XTQ9</accession>
<name>A0ABU7XTQ9_9FLAO</name>
<dbReference type="Gene3D" id="3.60.10.10">
    <property type="entry name" value="Endonuclease/exonuclease/phosphatase"/>
    <property type="match status" value="1"/>
</dbReference>
<proteinExistence type="predicted"/>
<dbReference type="InterPro" id="IPR036691">
    <property type="entry name" value="Endo/exonu/phosph_ase_sf"/>
</dbReference>
<feature type="signal peptide" evidence="1">
    <location>
        <begin position="1"/>
        <end position="21"/>
    </location>
</feature>
<dbReference type="InterPro" id="IPR005135">
    <property type="entry name" value="Endo/exonuclease/phosphatase"/>
</dbReference>
<keyword evidence="1" id="KW-0732">Signal</keyword>
<keyword evidence="4" id="KW-1185">Reference proteome</keyword>
<evidence type="ECO:0000256" key="1">
    <source>
        <dbReference type="SAM" id="SignalP"/>
    </source>
</evidence>
<evidence type="ECO:0000313" key="4">
    <source>
        <dbReference type="Proteomes" id="UP001337305"/>
    </source>
</evidence>
<sequence length="346" mass="39105">MIKRTGRIICILLVLFFYSCATESKTDLELNVMAWNIWGTLNTAEHFYYNGKSARERTIEIIKNYETDIVLMVETYGSAAEIAKSLNFHHYTPDPKANLCIFSRYPLEDVGVINGVSSFSFIRATVRLPSDKKINLYSCWIPMKSKYRLSDENVADNDITSSIEAREKTIEKFLINPTVVRDIQATDSIPMIMGGDFNTISHLDFTKESAAQGLNYGRVFDRHPVMSLLQGLGFVDTYRYANPKITPETLGHTWTTVGPEYTYVGYDNGGFALTSEMDKYKGVKEVDDHPMSGLKSRIDYLFSKGKDVEVVSSTDIVKYDGKHFPAFPSDHGGVFTKFKISVDKSQ</sequence>
<dbReference type="RefSeq" id="WP_303306247.1">
    <property type="nucleotide sequence ID" value="NZ_JAODOP010000004.1"/>
</dbReference>
<dbReference type="PANTHER" id="PTHR41349:SF1">
    <property type="entry name" value="PROTEIN CBG08683"/>
    <property type="match status" value="1"/>
</dbReference>
<evidence type="ECO:0000313" key="3">
    <source>
        <dbReference type="EMBL" id="MEF3833908.1"/>
    </source>
</evidence>
<gene>
    <name evidence="3" type="ORF">N1F79_12260</name>
</gene>
<dbReference type="PROSITE" id="PS51257">
    <property type="entry name" value="PROKAR_LIPOPROTEIN"/>
    <property type="match status" value="1"/>
</dbReference>
<feature type="chain" id="PRO_5047024265" evidence="1">
    <location>
        <begin position="22"/>
        <end position="346"/>
    </location>
</feature>
<keyword evidence="3" id="KW-0540">Nuclease</keyword>
<comment type="caution">
    <text evidence="3">The sequence shown here is derived from an EMBL/GenBank/DDBJ whole genome shotgun (WGS) entry which is preliminary data.</text>
</comment>
<organism evidence="3 4">
    <name type="scientific">Flavivirga spongiicola</name>
    <dbReference type="NCBI Taxonomy" id="421621"/>
    <lineage>
        <taxon>Bacteria</taxon>
        <taxon>Pseudomonadati</taxon>
        <taxon>Bacteroidota</taxon>
        <taxon>Flavobacteriia</taxon>
        <taxon>Flavobacteriales</taxon>
        <taxon>Flavobacteriaceae</taxon>
        <taxon>Flavivirga</taxon>
    </lineage>
</organism>
<keyword evidence="3" id="KW-0255">Endonuclease</keyword>
<dbReference type="Pfam" id="PF03372">
    <property type="entry name" value="Exo_endo_phos"/>
    <property type="match status" value="1"/>
</dbReference>
<dbReference type="PANTHER" id="PTHR41349">
    <property type="match status" value="1"/>
</dbReference>
<dbReference type="SUPFAM" id="SSF56219">
    <property type="entry name" value="DNase I-like"/>
    <property type="match status" value="1"/>
</dbReference>
<protein>
    <submittedName>
        <fullName evidence="3">Endonuclease/exonuclease/phosphatase family protein</fullName>
    </submittedName>
</protein>
<dbReference type="Proteomes" id="UP001337305">
    <property type="component" value="Unassembled WGS sequence"/>
</dbReference>
<feature type="domain" description="Endonuclease/exonuclease/phosphatase" evidence="2">
    <location>
        <begin position="33"/>
        <end position="331"/>
    </location>
</feature>
<dbReference type="EMBL" id="JAODOP010000004">
    <property type="protein sequence ID" value="MEF3833908.1"/>
    <property type="molecule type" value="Genomic_DNA"/>
</dbReference>